<dbReference type="Proteomes" id="UP001163846">
    <property type="component" value="Unassembled WGS sequence"/>
</dbReference>
<keyword evidence="2" id="KW-0472">Membrane</keyword>
<dbReference type="AlphaFoldDB" id="A0AA38PJ25"/>
<feature type="transmembrane region" description="Helical" evidence="2">
    <location>
        <begin position="20"/>
        <end position="41"/>
    </location>
</feature>
<evidence type="ECO:0000313" key="3">
    <source>
        <dbReference type="EMBL" id="KAJ3843583.1"/>
    </source>
</evidence>
<reference evidence="3" key="1">
    <citation type="submission" date="2022-08" db="EMBL/GenBank/DDBJ databases">
        <authorList>
            <consortium name="DOE Joint Genome Institute"/>
            <person name="Min B."/>
            <person name="Riley R."/>
            <person name="Sierra-Patev S."/>
            <person name="Naranjo-Ortiz M."/>
            <person name="Looney B."/>
            <person name="Konkel Z."/>
            <person name="Slot J.C."/>
            <person name="Sakamoto Y."/>
            <person name="Steenwyk J.L."/>
            <person name="Rokas A."/>
            <person name="Carro J."/>
            <person name="Camarero S."/>
            <person name="Ferreira P."/>
            <person name="Molpeceres G."/>
            <person name="Ruiz-Duenas F.J."/>
            <person name="Serrano A."/>
            <person name="Henrissat B."/>
            <person name="Drula E."/>
            <person name="Hughes K.W."/>
            <person name="Mata J.L."/>
            <person name="Ishikawa N.K."/>
            <person name="Vargas-Isla R."/>
            <person name="Ushijima S."/>
            <person name="Smith C.A."/>
            <person name="Ahrendt S."/>
            <person name="Andreopoulos W."/>
            <person name="He G."/>
            <person name="Labutti K."/>
            <person name="Lipzen A."/>
            <person name="Ng V."/>
            <person name="Sandor L."/>
            <person name="Barry K."/>
            <person name="Martinez A.T."/>
            <person name="Xiao Y."/>
            <person name="Gibbons J.G."/>
            <person name="Terashima K."/>
            <person name="Hibbett D.S."/>
            <person name="Grigoriev I.V."/>
        </authorList>
    </citation>
    <scope>NUCLEOTIDE SEQUENCE</scope>
    <source>
        <strain evidence="3">TFB9207</strain>
    </source>
</reference>
<feature type="compositionally biased region" description="Polar residues" evidence="1">
    <location>
        <begin position="127"/>
        <end position="139"/>
    </location>
</feature>
<evidence type="ECO:0000256" key="2">
    <source>
        <dbReference type="SAM" id="Phobius"/>
    </source>
</evidence>
<keyword evidence="4" id="KW-1185">Reference proteome</keyword>
<protein>
    <submittedName>
        <fullName evidence="3">Uncharacterized protein</fullName>
    </submittedName>
</protein>
<keyword evidence="2" id="KW-0812">Transmembrane</keyword>
<proteinExistence type="predicted"/>
<evidence type="ECO:0000313" key="4">
    <source>
        <dbReference type="Proteomes" id="UP001163846"/>
    </source>
</evidence>
<feature type="compositionally biased region" description="Polar residues" evidence="1">
    <location>
        <begin position="241"/>
        <end position="263"/>
    </location>
</feature>
<feature type="compositionally biased region" description="Basic residues" evidence="1">
    <location>
        <begin position="344"/>
        <end position="354"/>
    </location>
</feature>
<gene>
    <name evidence="3" type="ORF">F5878DRAFT_604314</name>
</gene>
<name>A0AA38PJ25_9AGAR</name>
<dbReference type="EMBL" id="MU805972">
    <property type="protein sequence ID" value="KAJ3843583.1"/>
    <property type="molecule type" value="Genomic_DNA"/>
</dbReference>
<sequence>MYFHLTNSKSYSQSIRAPPLLPIMISSILSLLAPLSGSQFHSARNTVEQIPPSRGVRRSDGLMRYSKICVSILAILVSFGSAITEYMQEQLLSFVLAMIAIVLLAMNQILDLMTDLEKAPLPPTVDPESSLSDPGQTYASGEAEREANRSGGEGNSNGGESSNSGREENSSAVEGISSAVDNSSSGGDEQRLRTVTPAPSTSSNSENRSLTVPRPQRASTLQPPNRPSARASGKIVRHASWSPNAQTSLPSLAASTPSISENRSAIVPDRRRTSTSRWPGRASAGVDRRNSARNASWSQHAQTSDLPWLENDISRAGLRQRIRTRSPESYAYAVEETGQESNRGGRRRTGSKRS</sequence>
<accession>A0AA38PJ25</accession>
<feature type="region of interest" description="Disordered" evidence="1">
    <location>
        <begin position="121"/>
        <end position="354"/>
    </location>
</feature>
<feature type="transmembrane region" description="Helical" evidence="2">
    <location>
        <begin position="90"/>
        <end position="110"/>
    </location>
</feature>
<evidence type="ECO:0000256" key="1">
    <source>
        <dbReference type="SAM" id="MobiDB-lite"/>
    </source>
</evidence>
<comment type="caution">
    <text evidence="3">The sequence shown here is derived from an EMBL/GenBank/DDBJ whole genome shotgun (WGS) entry which is preliminary data.</text>
</comment>
<feature type="transmembrane region" description="Helical" evidence="2">
    <location>
        <begin position="62"/>
        <end position="84"/>
    </location>
</feature>
<keyword evidence="2" id="KW-1133">Transmembrane helix</keyword>
<feature type="compositionally biased region" description="Polar residues" evidence="1">
    <location>
        <begin position="197"/>
        <end position="210"/>
    </location>
</feature>
<feature type="compositionally biased region" description="Polar residues" evidence="1">
    <location>
        <begin position="292"/>
        <end position="305"/>
    </location>
</feature>
<organism evidence="3 4">
    <name type="scientific">Lentinula raphanica</name>
    <dbReference type="NCBI Taxonomy" id="153919"/>
    <lineage>
        <taxon>Eukaryota</taxon>
        <taxon>Fungi</taxon>
        <taxon>Dikarya</taxon>
        <taxon>Basidiomycota</taxon>
        <taxon>Agaricomycotina</taxon>
        <taxon>Agaricomycetes</taxon>
        <taxon>Agaricomycetidae</taxon>
        <taxon>Agaricales</taxon>
        <taxon>Marasmiineae</taxon>
        <taxon>Omphalotaceae</taxon>
        <taxon>Lentinula</taxon>
    </lineage>
</organism>